<comment type="caution">
    <text evidence="3">The sequence shown here is derived from an EMBL/GenBank/DDBJ whole genome shotgun (WGS) entry which is preliminary data.</text>
</comment>
<dbReference type="AlphaFoldDB" id="A0A1E3AWS9"/>
<reference evidence="3 4" key="1">
    <citation type="submission" date="2016-07" db="EMBL/GenBank/DDBJ databases">
        <title>Characterization of isolates of Eisenbergiella tayi derived from blood cultures, using whole genome sequencing.</title>
        <authorList>
            <person name="Burdz T."/>
            <person name="Wiebe D."/>
            <person name="Huynh C."/>
            <person name="Bernard K."/>
        </authorList>
    </citation>
    <scope>NUCLEOTIDE SEQUENCE [LARGE SCALE GENOMIC DNA]</scope>
    <source>
        <strain evidence="3 4">NML 120489</strain>
    </source>
</reference>
<gene>
    <name evidence="3" type="ORF">BEH84_00809</name>
</gene>
<feature type="chain" id="PRO_5009123223" description="ABC transporter substrate-binding protein" evidence="2">
    <location>
        <begin position="27"/>
        <end position="89"/>
    </location>
</feature>
<dbReference type="Proteomes" id="UP000095003">
    <property type="component" value="Unassembled WGS sequence"/>
</dbReference>
<dbReference type="EMBL" id="MCGI01000001">
    <property type="protein sequence ID" value="ODM13094.1"/>
    <property type="molecule type" value="Genomic_DNA"/>
</dbReference>
<evidence type="ECO:0000256" key="1">
    <source>
        <dbReference type="SAM" id="MobiDB-lite"/>
    </source>
</evidence>
<name>A0A1E3AWS9_9FIRM</name>
<evidence type="ECO:0000256" key="2">
    <source>
        <dbReference type="SAM" id="SignalP"/>
    </source>
</evidence>
<evidence type="ECO:0000313" key="4">
    <source>
        <dbReference type="Proteomes" id="UP000095003"/>
    </source>
</evidence>
<accession>A0A1E3AWS9</accession>
<keyword evidence="2" id="KW-0732">Signal</keyword>
<feature type="signal peptide" evidence="2">
    <location>
        <begin position="1"/>
        <end position="26"/>
    </location>
</feature>
<proteinExistence type="predicted"/>
<evidence type="ECO:0008006" key="5">
    <source>
        <dbReference type="Google" id="ProtNLM"/>
    </source>
</evidence>
<sequence>MKKRIISCLLVSVLVLSMLGCGGSKATSGNTDTKAPEASVNEAQGEEKQEAADNGEKIVLRYTGWGGPQEKKTTQNVIVRPDRALCKAV</sequence>
<organism evidence="3 4">
    <name type="scientific">Eisenbergiella tayi</name>
    <dbReference type="NCBI Taxonomy" id="1432052"/>
    <lineage>
        <taxon>Bacteria</taxon>
        <taxon>Bacillati</taxon>
        <taxon>Bacillota</taxon>
        <taxon>Clostridia</taxon>
        <taxon>Lachnospirales</taxon>
        <taxon>Lachnospiraceae</taxon>
        <taxon>Eisenbergiella</taxon>
    </lineage>
</organism>
<evidence type="ECO:0000313" key="3">
    <source>
        <dbReference type="EMBL" id="ODM13094.1"/>
    </source>
</evidence>
<dbReference type="RefSeq" id="WP_069155819.1">
    <property type="nucleotide sequence ID" value="NZ_MCGI01000001.1"/>
</dbReference>
<feature type="region of interest" description="Disordered" evidence="1">
    <location>
        <begin position="24"/>
        <end position="52"/>
    </location>
</feature>
<dbReference type="PROSITE" id="PS51257">
    <property type="entry name" value="PROKAR_LIPOPROTEIN"/>
    <property type="match status" value="1"/>
</dbReference>
<protein>
    <recommendedName>
        <fullName evidence="5">ABC transporter substrate-binding protein</fullName>
    </recommendedName>
</protein>